<dbReference type="CDD" id="cd02205">
    <property type="entry name" value="CBS_pair_SF"/>
    <property type="match status" value="1"/>
</dbReference>
<dbReference type="Pfam" id="PF00571">
    <property type="entry name" value="CBS"/>
    <property type="match status" value="1"/>
</dbReference>
<evidence type="ECO:0000313" key="4">
    <source>
        <dbReference type="EMBL" id="HGF33209.1"/>
    </source>
</evidence>
<proteinExistence type="predicted"/>
<dbReference type="InterPro" id="IPR000644">
    <property type="entry name" value="CBS_dom"/>
</dbReference>
<sequence length="174" mass="19693">MPYKKKVREVMISLKDYPHIPYWFSLRQAVAIVRESAIKYAGVFEPRGVLVFNEKYEIVGLLTLRDILKGLEPGFLKESDLVKVEPELAVVMGDLFGPGMKKQAERPVSEVMEPIKVSVQADDSLAKALFLMIHENVGMMPVMEANRVVGMVRLMDLFLEVSQAILEKTEPEMP</sequence>
<dbReference type="EMBL" id="DTMF01000058">
    <property type="protein sequence ID" value="HGF33209.1"/>
    <property type="molecule type" value="Genomic_DNA"/>
</dbReference>
<comment type="caution">
    <text evidence="4">The sequence shown here is derived from an EMBL/GenBank/DDBJ whole genome shotgun (WGS) entry which is preliminary data.</text>
</comment>
<dbReference type="InterPro" id="IPR046342">
    <property type="entry name" value="CBS_dom_sf"/>
</dbReference>
<reference evidence="4" key="1">
    <citation type="journal article" date="2020" name="mSystems">
        <title>Genome- and Community-Level Interaction Insights into Carbon Utilization and Element Cycling Functions of Hydrothermarchaeota in Hydrothermal Sediment.</title>
        <authorList>
            <person name="Zhou Z."/>
            <person name="Liu Y."/>
            <person name="Xu W."/>
            <person name="Pan J."/>
            <person name="Luo Z.H."/>
            <person name="Li M."/>
        </authorList>
    </citation>
    <scope>NUCLEOTIDE SEQUENCE [LARGE SCALE GENOMIC DNA]</scope>
    <source>
        <strain evidence="4">SpSt-897</strain>
    </source>
</reference>
<evidence type="ECO:0000256" key="2">
    <source>
        <dbReference type="PROSITE-ProRule" id="PRU00703"/>
    </source>
</evidence>
<evidence type="ECO:0000259" key="3">
    <source>
        <dbReference type="PROSITE" id="PS51371"/>
    </source>
</evidence>
<dbReference type="SUPFAM" id="SSF54631">
    <property type="entry name" value="CBS-domain pair"/>
    <property type="match status" value="1"/>
</dbReference>
<dbReference type="PROSITE" id="PS51371">
    <property type="entry name" value="CBS"/>
    <property type="match status" value="1"/>
</dbReference>
<gene>
    <name evidence="4" type="ORF">ENW96_02325</name>
</gene>
<protein>
    <submittedName>
        <fullName evidence="4">CBS domain-containing protein</fullName>
    </submittedName>
</protein>
<dbReference type="AlphaFoldDB" id="A0A7C3YZR8"/>
<evidence type="ECO:0000256" key="1">
    <source>
        <dbReference type="ARBA" id="ARBA00023122"/>
    </source>
</evidence>
<dbReference type="PANTHER" id="PTHR43080:SF2">
    <property type="entry name" value="CBS DOMAIN-CONTAINING PROTEIN"/>
    <property type="match status" value="1"/>
</dbReference>
<dbReference type="Gene3D" id="3.10.580.10">
    <property type="entry name" value="CBS-domain"/>
    <property type="match status" value="1"/>
</dbReference>
<name>A0A7C3YZR8_9BACT</name>
<organism evidence="4">
    <name type="scientific">Desulfobacca acetoxidans</name>
    <dbReference type="NCBI Taxonomy" id="60893"/>
    <lineage>
        <taxon>Bacteria</taxon>
        <taxon>Pseudomonadati</taxon>
        <taxon>Thermodesulfobacteriota</taxon>
        <taxon>Desulfobaccia</taxon>
        <taxon>Desulfobaccales</taxon>
        <taxon>Desulfobaccaceae</taxon>
        <taxon>Desulfobacca</taxon>
    </lineage>
</organism>
<keyword evidence="1 2" id="KW-0129">CBS domain</keyword>
<dbReference type="InterPro" id="IPR051257">
    <property type="entry name" value="Diverse_CBS-Domain"/>
</dbReference>
<feature type="domain" description="CBS" evidence="3">
    <location>
        <begin position="112"/>
        <end position="167"/>
    </location>
</feature>
<accession>A0A7C3YZR8</accession>
<dbReference type="PANTHER" id="PTHR43080">
    <property type="entry name" value="CBS DOMAIN-CONTAINING PROTEIN CBSX3, MITOCHONDRIAL"/>
    <property type="match status" value="1"/>
</dbReference>